<evidence type="ECO:0000256" key="4">
    <source>
        <dbReference type="ARBA" id="ARBA00022927"/>
    </source>
</evidence>
<dbReference type="GO" id="GO:0019905">
    <property type="term" value="F:syntaxin binding"/>
    <property type="evidence" value="ECO:0007669"/>
    <property type="project" value="TreeGrafter"/>
</dbReference>
<accession>A0A3M7KXK4</accession>
<sequence length="777" mass="83629">MNEPSSIPAGYGAENGEDLSLGLGELDLTTEHLSLAGIEKDVEALADHEVLKAILDQGLDPREYGRRYEDELRQAELASIEDYIAEADTLIALHTDVRRGDLVIMLCEAMRQIKECDDILQGVEATLAHFQTDLGSISSEIRALQAESQSMNAKLRDRRALKESLEDFVGRVSLTPDLIHGIVQSDVQSEEFLSALQTLGRKLASAARDPDLQGTVALRDVAPELEKLRIKAVVKSRDFLFAKIWDFRRPRTNVQIKQPVLLRHKSLVAFLGEHAPDIFGEVRAAYIDKVSAKVLDLFRNYWAVIDRLEEKVLTEADTLGAAEASSSGGVLSFFQRPAPAPAAAASAGGRADAFSLQDRALVLSHVEGPPLVLHAAEARGARFPYEVLFRSVNKLLMDTAAHEYLFCAEFWGDAGVYAALFAPVLAFVESSLAAALAELHDPIALLLMVRLNRECGLAMARRGNPALDGFYDRINLLLWPRLKVLMDAQLASVKAMPVDPGSTAVPIPAVHLLAERYAALTSALLLLQADLPEEPLESNTERLRYAVMNALLSLSRLLPSKRAGTVFLILNFGHIVGVLRGTAARGLPRTGSLSQQAMSQAASGGGQGGAGANPALHRTSSSHGAVDASQGLGASGAALLKEIEEGLHRCTSIYVDDMLGGALPELIAFVRRGEALASGLPEGQALPGCGPPEAAPLAQAFAGSWKQKAEAMCREVTQDFGSTHAARGVLQAVFTQLLMQYSRFLELMKKQGPAGLGVVRDAVTLPSVMYGLNALSR</sequence>
<dbReference type="InterPro" id="IPR007258">
    <property type="entry name" value="Vps52"/>
</dbReference>
<evidence type="ECO:0000256" key="3">
    <source>
        <dbReference type="ARBA" id="ARBA00022448"/>
    </source>
</evidence>
<evidence type="ECO:0000256" key="5">
    <source>
        <dbReference type="ARBA" id="ARBA00023034"/>
    </source>
</evidence>
<comment type="subcellular location">
    <subcellularLocation>
        <location evidence="1">Golgi apparatus</location>
        <location evidence="1">trans-Golgi network</location>
    </subcellularLocation>
</comment>
<comment type="caution">
    <text evidence="9">The sequence shown here is derived from an EMBL/GenBank/DDBJ whole genome shotgun (WGS) entry which is preliminary data.</text>
</comment>
<organism evidence="9 10">
    <name type="scientific">Auxenochlorella protothecoides</name>
    <name type="common">Green microalga</name>
    <name type="synonym">Chlorella protothecoides</name>
    <dbReference type="NCBI Taxonomy" id="3075"/>
    <lineage>
        <taxon>Eukaryota</taxon>
        <taxon>Viridiplantae</taxon>
        <taxon>Chlorophyta</taxon>
        <taxon>core chlorophytes</taxon>
        <taxon>Trebouxiophyceae</taxon>
        <taxon>Chlorellales</taxon>
        <taxon>Chlorellaceae</taxon>
        <taxon>Auxenochlorella</taxon>
    </lineage>
</organism>
<comment type="similarity">
    <text evidence="2">Belongs to the VPS52 family.</text>
</comment>
<dbReference type="PANTHER" id="PTHR14190">
    <property type="entry name" value="SUPPRESSOR OF ACTIN MUTATIONS 2/VACUOLAR PROTEIN SORTING 52"/>
    <property type="match status" value="1"/>
</dbReference>
<dbReference type="PANTHER" id="PTHR14190:SF7">
    <property type="entry name" value="VACUOLAR PROTEIN SORTING-ASSOCIATED PROTEIN 52 HOMOLOG"/>
    <property type="match status" value="1"/>
</dbReference>
<dbReference type="GO" id="GO:0015031">
    <property type="term" value="P:protein transport"/>
    <property type="evidence" value="ECO:0007669"/>
    <property type="project" value="UniProtKB-KW"/>
</dbReference>
<evidence type="ECO:0008006" key="11">
    <source>
        <dbReference type="Google" id="ProtNLM"/>
    </source>
</evidence>
<proteinExistence type="inferred from homology"/>
<dbReference type="EMBL" id="QOKY01000175">
    <property type="protein sequence ID" value="RMZ54604.1"/>
    <property type="molecule type" value="Genomic_DNA"/>
</dbReference>
<keyword evidence="5" id="KW-0333">Golgi apparatus</keyword>
<evidence type="ECO:0000256" key="1">
    <source>
        <dbReference type="ARBA" id="ARBA00004601"/>
    </source>
</evidence>
<dbReference type="Proteomes" id="UP000279271">
    <property type="component" value="Unassembled WGS sequence"/>
</dbReference>
<keyword evidence="4" id="KW-0653">Protein transport</keyword>
<evidence type="ECO:0000313" key="9">
    <source>
        <dbReference type="EMBL" id="RMZ54604.1"/>
    </source>
</evidence>
<dbReference type="GO" id="GO:0042147">
    <property type="term" value="P:retrograde transport, endosome to Golgi"/>
    <property type="evidence" value="ECO:0007669"/>
    <property type="project" value="TreeGrafter"/>
</dbReference>
<name>A0A3M7KXK4_AUXPR</name>
<evidence type="ECO:0000256" key="2">
    <source>
        <dbReference type="ARBA" id="ARBA00008180"/>
    </source>
</evidence>
<feature type="domain" description="Vps52 coiled-coil" evidence="7">
    <location>
        <begin position="110"/>
        <end position="271"/>
    </location>
</feature>
<dbReference type="GO" id="GO:0032456">
    <property type="term" value="P:endocytic recycling"/>
    <property type="evidence" value="ECO:0007669"/>
    <property type="project" value="TreeGrafter"/>
</dbReference>
<dbReference type="Pfam" id="PF04129">
    <property type="entry name" value="Vps52_CC"/>
    <property type="match status" value="1"/>
</dbReference>
<gene>
    <name evidence="9" type="ORF">APUTEX25_002190</name>
</gene>
<dbReference type="AlphaFoldDB" id="A0A3M7KXK4"/>
<dbReference type="GO" id="GO:0005829">
    <property type="term" value="C:cytosol"/>
    <property type="evidence" value="ECO:0007669"/>
    <property type="project" value="GOC"/>
</dbReference>
<evidence type="ECO:0000256" key="6">
    <source>
        <dbReference type="SAM" id="MobiDB-lite"/>
    </source>
</evidence>
<dbReference type="GO" id="GO:0006896">
    <property type="term" value="P:Golgi to vacuole transport"/>
    <property type="evidence" value="ECO:0007669"/>
    <property type="project" value="TreeGrafter"/>
</dbReference>
<dbReference type="Pfam" id="PF20655">
    <property type="entry name" value="Vps52_C"/>
    <property type="match status" value="1"/>
</dbReference>
<feature type="compositionally biased region" description="Low complexity" evidence="6">
    <location>
        <begin position="591"/>
        <end position="602"/>
    </location>
</feature>
<reference evidence="10" key="1">
    <citation type="journal article" date="2018" name="Algal Res.">
        <title>Characterization of plant carbon substrate utilization by Auxenochlorella protothecoides.</title>
        <authorList>
            <person name="Vogler B.W."/>
            <person name="Starkenburg S.R."/>
            <person name="Sudasinghe N."/>
            <person name="Schambach J.Y."/>
            <person name="Rollin J.A."/>
            <person name="Pattathil S."/>
            <person name="Barry A.N."/>
        </authorList>
    </citation>
    <scope>NUCLEOTIDE SEQUENCE [LARGE SCALE GENOMIC DNA]</scope>
    <source>
        <strain evidence="10">UTEX 25</strain>
    </source>
</reference>
<keyword evidence="3" id="KW-0813">Transport</keyword>
<evidence type="ECO:0000313" key="10">
    <source>
        <dbReference type="Proteomes" id="UP000279271"/>
    </source>
</evidence>
<dbReference type="GO" id="GO:0000938">
    <property type="term" value="C:GARP complex"/>
    <property type="evidence" value="ECO:0007669"/>
    <property type="project" value="TreeGrafter"/>
</dbReference>
<dbReference type="InterPro" id="IPR048319">
    <property type="entry name" value="Vps52_CC"/>
</dbReference>
<feature type="domain" description="Vps52 C-terminal" evidence="8">
    <location>
        <begin position="295"/>
        <end position="585"/>
    </location>
</feature>
<protein>
    <recommendedName>
        <fullName evidence="11">Vacuolar protein sorting-associated protein 52 A</fullName>
    </recommendedName>
</protein>
<dbReference type="InterPro" id="IPR048361">
    <property type="entry name" value="Vps52_C"/>
</dbReference>
<evidence type="ECO:0000259" key="8">
    <source>
        <dbReference type="Pfam" id="PF20655"/>
    </source>
</evidence>
<feature type="region of interest" description="Disordered" evidence="6">
    <location>
        <begin position="589"/>
        <end position="627"/>
    </location>
</feature>
<evidence type="ECO:0000259" key="7">
    <source>
        <dbReference type="Pfam" id="PF04129"/>
    </source>
</evidence>